<sequence length="209" mass="22609">MFRFGKTLLFWAALVVAGFATPAQAITIDFQDLEGSGRAFDYVGGTYTYDDFTLTNLTSNTRTAFAIPETGNSRYNTGSTSMLNNRVNGVTQLAASDGSAFDLESIDLSELASNRIGDTSVTFTGTYEDGTTVEQTFDLDGVWGMETFYFDGFDSVISVTWTQTADFHQFDNISVEISPVPLPASSVLLGSVLGVGAFASRRRRRRGAG</sequence>
<accession>A0A1G8LQJ9</accession>
<gene>
    <name evidence="3" type="ORF">SAMN04488026_1004116</name>
</gene>
<keyword evidence="1" id="KW-1133">Transmembrane helix</keyword>
<keyword evidence="1" id="KW-0472">Membrane</keyword>
<organism evidence="3 4">
    <name type="scientific">Aliiruegeria lutimaris</name>
    <dbReference type="NCBI Taxonomy" id="571298"/>
    <lineage>
        <taxon>Bacteria</taxon>
        <taxon>Pseudomonadati</taxon>
        <taxon>Pseudomonadota</taxon>
        <taxon>Alphaproteobacteria</taxon>
        <taxon>Rhodobacterales</taxon>
        <taxon>Roseobacteraceae</taxon>
        <taxon>Aliiruegeria</taxon>
    </lineage>
</organism>
<evidence type="ECO:0000313" key="3">
    <source>
        <dbReference type="EMBL" id="SDI57991.1"/>
    </source>
</evidence>
<dbReference type="AlphaFoldDB" id="A0A1G8LQJ9"/>
<feature type="transmembrane region" description="Helical" evidence="1">
    <location>
        <begin position="180"/>
        <end position="199"/>
    </location>
</feature>
<feature type="signal peptide" evidence="2">
    <location>
        <begin position="1"/>
        <end position="25"/>
    </location>
</feature>
<keyword evidence="4" id="KW-1185">Reference proteome</keyword>
<dbReference type="Proteomes" id="UP000199382">
    <property type="component" value="Unassembled WGS sequence"/>
</dbReference>
<evidence type="ECO:0000313" key="4">
    <source>
        <dbReference type="Proteomes" id="UP000199382"/>
    </source>
</evidence>
<evidence type="ECO:0000256" key="1">
    <source>
        <dbReference type="SAM" id="Phobius"/>
    </source>
</evidence>
<evidence type="ECO:0000256" key="2">
    <source>
        <dbReference type="SAM" id="SignalP"/>
    </source>
</evidence>
<name>A0A1G8LQJ9_9RHOB</name>
<dbReference type="OrthoDB" id="8753793at2"/>
<reference evidence="3 4" key="1">
    <citation type="submission" date="2016-10" db="EMBL/GenBank/DDBJ databases">
        <authorList>
            <person name="de Groot N.N."/>
        </authorList>
    </citation>
    <scope>NUCLEOTIDE SEQUENCE [LARGE SCALE GENOMIC DNA]</scope>
    <source>
        <strain evidence="3 4">DSM 25294</strain>
    </source>
</reference>
<keyword evidence="1" id="KW-0812">Transmembrane</keyword>
<keyword evidence="2" id="KW-0732">Signal</keyword>
<dbReference type="EMBL" id="FNEK01000004">
    <property type="protein sequence ID" value="SDI57991.1"/>
    <property type="molecule type" value="Genomic_DNA"/>
</dbReference>
<dbReference type="STRING" id="571298.SAMN04488026_1004116"/>
<protein>
    <submittedName>
        <fullName evidence="3">PEP-CTERM protein-sorting domain-containing protein</fullName>
    </submittedName>
</protein>
<dbReference type="RefSeq" id="WP_139188293.1">
    <property type="nucleotide sequence ID" value="NZ_FNEK01000004.1"/>
</dbReference>
<feature type="chain" id="PRO_5011775797" evidence="2">
    <location>
        <begin position="26"/>
        <end position="209"/>
    </location>
</feature>
<proteinExistence type="predicted"/>